<sequence>LKTTCLKRKQNRRVDRLIFISVSDDEEDYLQNIQKLMLNVSRIGPEEKIKRRTRQIKVDQINMERIPDMTTPGGYLVQSSSNIELQHEITVMENETKGCACNDFRYNNIARNHVYLLNCLHAGIAPFKGRL</sequence>
<dbReference type="EMBL" id="KV921276">
    <property type="protein sequence ID" value="ORE21658.1"/>
    <property type="molecule type" value="Genomic_DNA"/>
</dbReference>
<protein>
    <recommendedName>
        <fullName evidence="3">SWIM-type domain-containing protein</fullName>
    </recommendedName>
</protein>
<proteinExistence type="predicted"/>
<organism evidence="1 2">
    <name type="scientific">Rhizopus microsporus</name>
    <dbReference type="NCBI Taxonomy" id="58291"/>
    <lineage>
        <taxon>Eukaryota</taxon>
        <taxon>Fungi</taxon>
        <taxon>Fungi incertae sedis</taxon>
        <taxon>Mucoromycota</taxon>
        <taxon>Mucoromycotina</taxon>
        <taxon>Mucoromycetes</taxon>
        <taxon>Mucorales</taxon>
        <taxon>Mucorineae</taxon>
        <taxon>Rhizopodaceae</taxon>
        <taxon>Rhizopus</taxon>
    </lineage>
</organism>
<dbReference type="AlphaFoldDB" id="A0A1X0SBZ5"/>
<accession>A0A1X0SBZ5</accession>
<reference evidence="1 2" key="1">
    <citation type="journal article" date="2016" name="Proc. Natl. Acad. Sci. U.S.A.">
        <title>Lipid metabolic changes in an early divergent fungus govern the establishment of a mutualistic symbiosis with endobacteria.</title>
        <authorList>
            <person name="Lastovetsky O.A."/>
            <person name="Gaspar M.L."/>
            <person name="Mondo S.J."/>
            <person name="LaButti K.M."/>
            <person name="Sandor L."/>
            <person name="Grigoriev I.V."/>
            <person name="Henry S.A."/>
            <person name="Pawlowska T.E."/>
        </authorList>
    </citation>
    <scope>NUCLEOTIDE SEQUENCE [LARGE SCALE GENOMIC DNA]</scope>
    <source>
        <strain evidence="1 2">ATCC 11559</strain>
    </source>
</reference>
<evidence type="ECO:0000313" key="2">
    <source>
        <dbReference type="Proteomes" id="UP000242381"/>
    </source>
</evidence>
<feature type="non-terminal residue" evidence="1">
    <location>
        <position position="1"/>
    </location>
</feature>
<name>A0A1X0SBZ5_RHIZD</name>
<dbReference type="Proteomes" id="UP000242381">
    <property type="component" value="Unassembled WGS sequence"/>
</dbReference>
<gene>
    <name evidence="1" type="ORF">BCV71DRAFT_173386</name>
</gene>
<dbReference type="VEuPathDB" id="FungiDB:BCV72DRAFT_321518"/>
<evidence type="ECO:0000313" key="1">
    <source>
        <dbReference type="EMBL" id="ORE21658.1"/>
    </source>
</evidence>
<evidence type="ECO:0008006" key="3">
    <source>
        <dbReference type="Google" id="ProtNLM"/>
    </source>
</evidence>